<organism evidence="2 3">
    <name type="scientific">Paraburkholderia fungorum</name>
    <dbReference type="NCBI Taxonomy" id="134537"/>
    <lineage>
        <taxon>Bacteria</taxon>
        <taxon>Pseudomonadati</taxon>
        <taxon>Pseudomonadota</taxon>
        <taxon>Betaproteobacteria</taxon>
        <taxon>Burkholderiales</taxon>
        <taxon>Burkholderiaceae</taxon>
        <taxon>Paraburkholderia</taxon>
    </lineage>
</organism>
<evidence type="ECO:0008006" key="4">
    <source>
        <dbReference type="Google" id="ProtNLM"/>
    </source>
</evidence>
<sequence>MMNSDIDKQADTGTQPRTSGPNSTELHNDRTHDSTVDTDGKNLEAARIAGHSPIAADEITTTNATHVNSVPESRDGMAGFDSRVGGNHLLLALEPGYTVIDKGMVEPQAPYSQDHQFDDSRPAGSWRDRGRIHYALNHLRPTRVIELHRVK</sequence>
<feature type="compositionally biased region" description="Basic and acidic residues" evidence="1">
    <location>
        <begin position="1"/>
        <end position="10"/>
    </location>
</feature>
<evidence type="ECO:0000256" key="1">
    <source>
        <dbReference type="SAM" id="MobiDB-lite"/>
    </source>
</evidence>
<feature type="compositionally biased region" description="Basic and acidic residues" evidence="1">
    <location>
        <begin position="26"/>
        <end position="43"/>
    </location>
</feature>
<dbReference type="InterPro" id="IPR021551">
    <property type="entry name" value="DUF3005"/>
</dbReference>
<evidence type="ECO:0000313" key="2">
    <source>
        <dbReference type="EMBL" id="SDR39070.1"/>
    </source>
</evidence>
<protein>
    <recommendedName>
        <fullName evidence="4">DUF3005 domain-containing protein</fullName>
    </recommendedName>
</protein>
<dbReference type="AlphaFoldDB" id="A0A1H1IN52"/>
<name>A0A1H1IN52_9BURK</name>
<dbReference type="Proteomes" id="UP000183487">
    <property type="component" value="Unassembled WGS sequence"/>
</dbReference>
<reference evidence="3" key="1">
    <citation type="submission" date="2016-10" db="EMBL/GenBank/DDBJ databases">
        <authorList>
            <person name="Varghese N."/>
        </authorList>
    </citation>
    <scope>NUCLEOTIDE SEQUENCE [LARGE SCALE GENOMIC DNA]</scope>
    <source>
        <strain evidence="3">GAS106B</strain>
    </source>
</reference>
<gene>
    <name evidence="2" type="ORF">SAMN05443245_5405</name>
</gene>
<feature type="region of interest" description="Disordered" evidence="1">
    <location>
        <begin position="1"/>
        <end position="43"/>
    </location>
</feature>
<proteinExistence type="predicted"/>
<dbReference type="EMBL" id="FNKP01000002">
    <property type="protein sequence ID" value="SDR39070.1"/>
    <property type="molecule type" value="Genomic_DNA"/>
</dbReference>
<dbReference type="Pfam" id="PF11448">
    <property type="entry name" value="DUF3005"/>
    <property type="match status" value="1"/>
</dbReference>
<keyword evidence="3" id="KW-1185">Reference proteome</keyword>
<accession>A0A1H1IN52</accession>
<evidence type="ECO:0000313" key="3">
    <source>
        <dbReference type="Proteomes" id="UP000183487"/>
    </source>
</evidence>
<feature type="compositionally biased region" description="Polar residues" evidence="1">
    <location>
        <begin position="11"/>
        <end position="25"/>
    </location>
</feature>